<dbReference type="InterPro" id="IPR012340">
    <property type="entry name" value="NA-bd_OB-fold"/>
</dbReference>
<dbReference type="EMBL" id="GBEZ01019215">
    <property type="protein sequence ID" value="JAC67316.1"/>
    <property type="molecule type" value="Transcribed_RNA"/>
</dbReference>
<protein>
    <recommendedName>
        <fullName evidence="4">Eukaryotic translation initiation factor 5A</fullName>
        <shortName evidence="4">eIF-5A</shortName>
    </recommendedName>
</protein>
<sequence length="165" mass="17870">MADDHGHDVTFESADAGSSTTFPVQAGSLRKGGHIVIKGRPCKVVEVSTSKTGKHGHAKCHFVGIDLFTGKKMEELVPSSHNCESPFVTRTEYTLTDISDDDFVCLMTESGETREDLTLPEKTDDDKKLSEDIRAAFDAGDKAVVVTVMGAMKEESIIAFKTVSD</sequence>
<feature type="compositionally biased region" description="Basic and acidic residues" evidence="5">
    <location>
        <begin position="1"/>
        <end position="10"/>
    </location>
</feature>
<dbReference type="FunFam" id="2.40.50.140:FF:000034">
    <property type="entry name" value="Eukaryotic translation initiation factor 5A"/>
    <property type="match status" value="1"/>
</dbReference>
<dbReference type="InterPro" id="IPR020189">
    <property type="entry name" value="IF5A_C"/>
</dbReference>
<organism evidence="7">
    <name type="scientific">Tetraselmis sp. GSL018</name>
    <dbReference type="NCBI Taxonomy" id="582737"/>
    <lineage>
        <taxon>Eukaryota</taxon>
        <taxon>Viridiplantae</taxon>
        <taxon>Chlorophyta</taxon>
        <taxon>core chlorophytes</taxon>
        <taxon>Chlorodendrophyceae</taxon>
        <taxon>Chlorodendrales</taxon>
        <taxon>Chlorodendraceae</taxon>
        <taxon>Tetraselmis</taxon>
    </lineage>
</organism>
<dbReference type="NCBIfam" id="TIGR00037">
    <property type="entry name" value="eIF_5A"/>
    <property type="match status" value="1"/>
</dbReference>
<evidence type="ECO:0000256" key="2">
    <source>
        <dbReference type="ARBA" id="ARBA00022917"/>
    </source>
</evidence>
<reference evidence="7" key="1">
    <citation type="submission" date="2014-05" db="EMBL/GenBank/DDBJ databases">
        <title>The transcriptome of the halophilic microalga Tetraselmis sp. GSL018 isolated from the Great Salt Lake, Utah.</title>
        <authorList>
            <person name="Jinkerson R.E."/>
            <person name="D'Adamo S."/>
            <person name="Posewitz M.C."/>
        </authorList>
    </citation>
    <scope>NUCLEOTIDE SEQUENCE</scope>
    <source>
        <strain evidence="7">GSL018</strain>
    </source>
</reference>
<keyword evidence="2 4" id="KW-0648">Protein biosynthesis</keyword>
<dbReference type="GO" id="GO:0043022">
    <property type="term" value="F:ribosome binding"/>
    <property type="evidence" value="ECO:0007669"/>
    <property type="project" value="UniProtKB-UniRule"/>
</dbReference>
<dbReference type="FunFam" id="2.30.30.30:FF:000012">
    <property type="entry name" value="Eukaryotic translation initiation factor 5A"/>
    <property type="match status" value="1"/>
</dbReference>
<dbReference type="Gene3D" id="2.40.50.140">
    <property type="entry name" value="Nucleic acid-binding proteins"/>
    <property type="match status" value="1"/>
</dbReference>
<dbReference type="SUPFAM" id="SSF50249">
    <property type="entry name" value="Nucleic acid-binding proteins"/>
    <property type="match status" value="1"/>
</dbReference>
<dbReference type="InterPro" id="IPR048670">
    <property type="entry name" value="IF5A-like_N"/>
</dbReference>
<dbReference type="SMART" id="SM01376">
    <property type="entry name" value="eIF-5a"/>
    <property type="match status" value="1"/>
</dbReference>
<dbReference type="PIRSF" id="PIRSF003025">
    <property type="entry name" value="eIF5A"/>
    <property type="match status" value="1"/>
</dbReference>
<dbReference type="Gene3D" id="2.30.30.30">
    <property type="match status" value="1"/>
</dbReference>
<dbReference type="PANTHER" id="PTHR11673">
    <property type="entry name" value="TRANSLATION INITIATION FACTOR 5A FAMILY MEMBER"/>
    <property type="match status" value="1"/>
</dbReference>
<evidence type="ECO:0000259" key="6">
    <source>
        <dbReference type="SMART" id="SM01376"/>
    </source>
</evidence>
<dbReference type="SUPFAM" id="SSF50104">
    <property type="entry name" value="Translation proteins SH3-like domain"/>
    <property type="match status" value="1"/>
</dbReference>
<feature type="region of interest" description="Disordered" evidence="5">
    <location>
        <begin position="1"/>
        <end position="24"/>
    </location>
</feature>
<dbReference type="GO" id="GO:0003723">
    <property type="term" value="F:RNA binding"/>
    <property type="evidence" value="ECO:0007669"/>
    <property type="project" value="InterPro"/>
</dbReference>
<accession>A0A061R9Y6</accession>
<comment type="similarity">
    <text evidence="1 4">Belongs to the eIF-5A family.</text>
</comment>
<name>A0A061R9Y6_9CHLO</name>
<evidence type="ECO:0000313" key="7">
    <source>
        <dbReference type="EMBL" id="JAC67316.1"/>
    </source>
</evidence>
<evidence type="ECO:0000256" key="3">
    <source>
        <dbReference type="ARBA" id="ARBA00023071"/>
    </source>
</evidence>
<dbReference type="PROSITE" id="PS00302">
    <property type="entry name" value="IF5A_HYPUSINE"/>
    <property type="match status" value="1"/>
</dbReference>
<dbReference type="Pfam" id="PF01287">
    <property type="entry name" value="eIF-5a"/>
    <property type="match status" value="1"/>
</dbReference>
<dbReference type="GO" id="GO:0045901">
    <property type="term" value="P:positive regulation of translational elongation"/>
    <property type="evidence" value="ECO:0007669"/>
    <property type="project" value="UniProtKB-UniRule"/>
</dbReference>
<dbReference type="GO" id="GO:0045905">
    <property type="term" value="P:positive regulation of translational termination"/>
    <property type="evidence" value="ECO:0007669"/>
    <property type="project" value="UniProtKB-UniRule"/>
</dbReference>
<evidence type="ECO:0000256" key="5">
    <source>
        <dbReference type="SAM" id="MobiDB-lite"/>
    </source>
</evidence>
<keyword evidence="3 4" id="KW-0385">Hypusine</keyword>
<comment type="PTM">
    <text evidence="4">eIF-5A seems to be the only eukaryotic protein to have a hypusine residue which is a post-translational modification of a lysine by the addition of a butylamino group.</text>
</comment>
<keyword evidence="7" id="KW-0396">Initiation factor</keyword>
<dbReference type="InterPro" id="IPR001884">
    <property type="entry name" value="IF5A-like"/>
</dbReference>
<dbReference type="CDD" id="cd04468">
    <property type="entry name" value="S1_eIF5A"/>
    <property type="match status" value="1"/>
</dbReference>
<dbReference type="GO" id="GO:0003743">
    <property type="term" value="F:translation initiation factor activity"/>
    <property type="evidence" value="ECO:0007669"/>
    <property type="project" value="UniProtKB-KW"/>
</dbReference>
<proteinExistence type="inferred from homology"/>
<dbReference type="GO" id="GO:0003746">
    <property type="term" value="F:translation elongation factor activity"/>
    <property type="evidence" value="ECO:0007669"/>
    <property type="project" value="UniProtKB-UniRule"/>
</dbReference>
<feature type="domain" description="Translation initiation factor 5A C-terminal" evidence="6">
    <location>
        <begin position="87"/>
        <end position="161"/>
    </location>
</feature>
<comment type="function">
    <text evidence="4">Translation factor that promotes translation elongation and termination, particularly upon ribosome stalling at specific amino acid sequence contexts. Binds between the exit (E) and peptidyl (P) site of the ribosome and promotes rescue of stalled ribosome: specifically required for efficient translation of polyproline-containing peptides as well as other motifs that stall the ribosome. Acts as ribosome quality control (RQC) cofactor by joining the RQC complex to facilitate peptidyl transfer during CAT tailing step.</text>
</comment>
<dbReference type="Pfam" id="PF21485">
    <property type="entry name" value="IF5A-like_N"/>
    <property type="match status" value="1"/>
</dbReference>
<dbReference type="AlphaFoldDB" id="A0A061R9Y6"/>
<dbReference type="InterPro" id="IPR014722">
    <property type="entry name" value="Rib_uL2_dom2"/>
</dbReference>
<dbReference type="InterPro" id="IPR019769">
    <property type="entry name" value="Trans_elong_IF5A_hypusine_site"/>
</dbReference>
<evidence type="ECO:0000256" key="4">
    <source>
        <dbReference type="RuleBase" id="RU362005"/>
    </source>
</evidence>
<gene>
    <name evidence="7" type="primary">EIF5A</name>
    <name evidence="7" type="ORF">TSPGSL018_11475</name>
</gene>
<dbReference type="InterPro" id="IPR008991">
    <property type="entry name" value="Translation_prot_SH3-like_sf"/>
</dbReference>
<evidence type="ECO:0000256" key="1">
    <source>
        <dbReference type="ARBA" id="ARBA00006016"/>
    </source>
</evidence>